<name>A0A1L0BNT2_9ASCO</name>
<feature type="transmembrane region" description="Helical" evidence="7">
    <location>
        <begin position="436"/>
        <end position="458"/>
    </location>
</feature>
<dbReference type="Gene3D" id="1.20.1250.20">
    <property type="entry name" value="MFS general substrate transporter like domains"/>
    <property type="match status" value="1"/>
</dbReference>
<feature type="transmembrane region" description="Helical" evidence="7">
    <location>
        <begin position="304"/>
        <end position="324"/>
    </location>
</feature>
<feature type="transmembrane region" description="Helical" evidence="7">
    <location>
        <begin position="240"/>
        <end position="262"/>
    </location>
</feature>
<keyword evidence="2" id="KW-0813">Transport</keyword>
<evidence type="ECO:0000313" key="9">
    <source>
        <dbReference type="EMBL" id="SGZ52931.1"/>
    </source>
</evidence>
<proteinExistence type="inferred from homology"/>
<keyword evidence="3 7" id="KW-0812">Transmembrane</keyword>
<protein>
    <submittedName>
        <fullName evidence="9">CIC11C00000005590</fullName>
    </submittedName>
</protein>
<gene>
    <name evidence="9" type="ORF">SAMEA4029009_CIC11G00000005590</name>
</gene>
<organism evidence="9 10">
    <name type="scientific">Sungouiella intermedia</name>
    <dbReference type="NCBI Taxonomy" id="45354"/>
    <lineage>
        <taxon>Eukaryota</taxon>
        <taxon>Fungi</taxon>
        <taxon>Dikarya</taxon>
        <taxon>Ascomycota</taxon>
        <taxon>Saccharomycotina</taxon>
        <taxon>Pichiomycetes</taxon>
        <taxon>Metschnikowiaceae</taxon>
        <taxon>Sungouiella</taxon>
    </lineage>
</organism>
<dbReference type="AlphaFoldDB" id="A0A1L0BNT2"/>
<evidence type="ECO:0000256" key="2">
    <source>
        <dbReference type="ARBA" id="ARBA00022448"/>
    </source>
</evidence>
<evidence type="ECO:0000256" key="3">
    <source>
        <dbReference type="ARBA" id="ARBA00022692"/>
    </source>
</evidence>
<feature type="transmembrane region" description="Helical" evidence="7">
    <location>
        <begin position="344"/>
        <end position="365"/>
    </location>
</feature>
<dbReference type="InterPro" id="IPR011701">
    <property type="entry name" value="MFS"/>
</dbReference>
<evidence type="ECO:0000256" key="1">
    <source>
        <dbReference type="ARBA" id="ARBA00004141"/>
    </source>
</evidence>
<evidence type="ECO:0000256" key="5">
    <source>
        <dbReference type="ARBA" id="ARBA00023136"/>
    </source>
</evidence>
<dbReference type="GO" id="GO:0022857">
    <property type="term" value="F:transmembrane transporter activity"/>
    <property type="evidence" value="ECO:0007669"/>
    <property type="project" value="InterPro"/>
</dbReference>
<keyword evidence="4 7" id="KW-1133">Transmembrane helix</keyword>
<feature type="transmembrane region" description="Helical" evidence="7">
    <location>
        <begin position="403"/>
        <end position="424"/>
    </location>
</feature>
<evidence type="ECO:0000256" key="6">
    <source>
        <dbReference type="ARBA" id="ARBA00037968"/>
    </source>
</evidence>
<sequence>MARILMSITRTSRNVWEYLKIDDANELRDDYIDETIDRSRREEKKKSGRFSQLLDIFDWYPSHYSEYERRFLKKVDVSVLLFTALSFYTKYLDSSNISNAYVSGMKEELNLHGNELNYFTSFFNIGYCLFQIPLVLLIQKQAFARYLLIACELCWGMCTFGASTAKNANQLYFVRFLIGVSEAASFPGSYVIMSTWYTPDELVRRAGFYNLMSSIGTTSSGLLQSACREHLNGVLGKSGWRWQFIIDGLITLGCVLYGILLFPGTPETTRKFGILSEDDLTFARNRMRGRVAIPKKFDRKTFKAIFRTWQPYLLVLLWVGHHQVNYDSDLKLYIKSLVPEKYSPSAPTNFAAATGVLAGISAFFIPNLSATYGQLPVVTAVFVVSYFAGAVLIKWDVSHRLKVVAYFLEHIFLSGLAPTFYAWAANLCKDSAEKKLFVLALINTLSYAIQAWSVPWQWNIKEAPKFSTAFRINFGFIVFVNVMFFVVWILERYDDRLIPQFTGDRNKFSSKIDYERLSDDEQTNYGSVSGKLKDDVKNVQLVTIMEYSDSRKSSV</sequence>
<evidence type="ECO:0000256" key="7">
    <source>
        <dbReference type="SAM" id="Phobius"/>
    </source>
</evidence>
<dbReference type="SUPFAM" id="SSF103473">
    <property type="entry name" value="MFS general substrate transporter"/>
    <property type="match status" value="1"/>
</dbReference>
<reference evidence="9 10" key="1">
    <citation type="submission" date="2016-10" db="EMBL/GenBank/DDBJ databases">
        <authorList>
            <person name="de Groot N.N."/>
        </authorList>
    </citation>
    <scope>NUCLEOTIDE SEQUENCE [LARGE SCALE GENOMIC DNA]</scope>
    <source>
        <strain evidence="9 10">PYCC 4715</strain>
    </source>
</reference>
<dbReference type="InterPro" id="IPR020846">
    <property type="entry name" value="MFS_dom"/>
</dbReference>
<keyword evidence="5 7" id="KW-0472">Membrane</keyword>
<evidence type="ECO:0000313" key="10">
    <source>
        <dbReference type="Proteomes" id="UP000182259"/>
    </source>
</evidence>
<dbReference type="PANTHER" id="PTHR43791">
    <property type="entry name" value="PERMEASE-RELATED"/>
    <property type="match status" value="1"/>
</dbReference>
<feature type="transmembrane region" description="Helical" evidence="7">
    <location>
        <begin position="172"/>
        <end position="193"/>
    </location>
</feature>
<dbReference type="Pfam" id="PF07690">
    <property type="entry name" value="MFS_1"/>
    <property type="match status" value="1"/>
</dbReference>
<feature type="transmembrane region" description="Helical" evidence="7">
    <location>
        <begin position="377"/>
        <end position="397"/>
    </location>
</feature>
<feature type="transmembrane region" description="Helical" evidence="7">
    <location>
        <begin position="470"/>
        <end position="490"/>
    </location>
</feature>
<dbReference type="FunFam" id="1.20.1250.20:FF:000065">
    <property type="entry name" value="Putative MFS pantothenate transporter"/>
    <property type="match status" value="1"/>
</dbReference>
<accession>A0A1L0BNT2</accession>
<comment type="similarity">
    <text evidence="6">Belongs to the major facilitator superfamily. Allantoate permease family.</text>
</comment>
<dbReference type="EMBL" id="LT635766">
    <property type="protein sequence ID" value="SGZ52931.1"/>
    <property type="molecule type" value="Genomic_DNA"/>
</dbReference>
<dbReference type="Proteomes" id="UP000182259">
    <property type="component" value="Chromosome III"/>
</dbReference>
<feature type="domain" description="Major facilitator superfamily (MFS) profile" evidence="8">
    <location>
        <begin position="79"/>
        <end position="493"/>
    </location>
</feature>
<comment type="subcellular location">
    <subcellularLocation>
        <location evidence="1">Membrane</location>
        <topology evidence="1">Multi-pass membrane protein</topology>
    </subcellularLocation>
</comment>
<evidence type="ECO:0000259" key="8">
    <source>
        <dbReference type="PROSITE" id="PS50850"/>
    </source>
</evidence>
<dbReference type="InterPro" id="IPR036259">
    <property type="entry name" value="MFS_trans_sf"/>
</dbReference>
<dbReference type="PANTHER" id="PTHR43791:SF39">
    <property type="entry name" value="TRANSPORTER LIZ1_SEO1, PUTATIVE (AFU_ORTHOLOGUE AFUA_3G00980)-RELATED"/>
    <property type="match status" value="1"/>
</dbReference>
<dbReference type="GO" id="GO:0016020">
    <property type="term" value="C:membrane"/>
    <property type="evidence" value="ECO:0007669"/>
    <property type="project" value="UniProtKB-SubCell"/>
</dbReference>
<dbReference type="PROSITE" id="PS50850">
    <property type="entry name" value="MFS"/>
    <property type="match status" value="1"/>
</dbReference>
<evidence type="ECO:0000256" key="4">
    <source>
        <dbReference type="ARBA" id="ARBA00022989"/>
    </source>
</evidence>
<feature type="transmembrane region" description="Helical" evidence="7">
    <location>
        <begin position="144"/>
        <end position="165"/>
    </location>
</feature>
<feature type="transmembrane region" description="Helical" evidence="7">
    <location>
        <begin position="116"/>
        <end position="138"/>
    </location>
</feature>